<dbReference type="Gene3D" id="2.40.50.140">
    <property type="entry name" value="Nucleic acid-binding proteins"/>
    <property type="match status" value="1"/>
</dbReference>
<dbReference type="NCBIfam" id="TIGR00643">
    <property type="entry name" value="recG"/>
    <property type="match status" value="1"/>
</dbReference>
<comment type="catalytic activity">
    <reaction evidence="12 15">
        <text>Couples ATP hydrolysis with the unwinding of duplex DNA by translocating in the 3'-5' direction.</text>
        <dbReference type="EC" id="5.6.2.4"/>
    </reaction>
</comment>
<evidence type="ECO:0000256" key="1">
    <source>
        <dbReference type="ARBA" id="ARBA00007504"/>
    </source>
</evidence>
<feature type="domain" description="Helicase C-terminal" evidence="17">
    <location>
        <begin position="452"/>
        <end position="612"/>
    </location>
</feature>
<dbReference type="CDD" id="cd17992">
    <property type="entry name" value="DEXHc_RecG"/>
    <property type="match status" value="1"/>
</dbReference>
<dbReference type="AlphaFoldDB" id="A0A4R1MYU5"/>
<dbReference type="SUPFAM" id="SSF50249">
    <property type="entry name" value="Nucleic acid-binding proteins"/>
    <property type="match status" value="1"/>
</dbReference>
<comment type="caution">
    <text evidence="18">The sequence shown here is derived from an EMBL/GenBank/DDBJ whole genome shotgun (WGS) entry which is preliminary data.</text>
</comment>
<dbReference type="GO" id="GO:0006281">
    <property type="term" value="P:DNA repair"/>
    <property type="evidence" value="ECO:0007669"/>
    <property type="project" value="UniProtKB-UniRule"/>
</dbReference>
<dbReference type="Pfam" id="PF19833">
    <property type="entry name" value="RecG_dom3_C"/>
    <property type="match status" value="1"/>
</dbReference>
<protein>
    <recommendedName>
        <fullName evidence="2 15">ATP-dependent DNA helicase RecG</fullName>
        <ecNumber evidence="13 15">5.6.2.4</ecNumber>
    </recommendedName>
</protein>
<dbReference type="PANTHER" id="PTHR47964">
    <property type="entry name" value="ATP-DEPENDENT DNA HELICASE HOMOLOG RECG, CHLOROPLASTIC"/>
    <property type="match status" value="1"/>
</dbReference>
<keyword evidence="9 15" id="KW-0233">DNA recombination</keyword>
<dbReference type="InterPro" id="IPR011545">
    <property type="entry name" value="DEAD/DEAH_box_helicase_dom"/>
</dbReference>
<evidence type="ECO:0000256" key="8">
    <source>
        <dbReference type="ARBA" id="ARBA00023125"/>
    </source>
</evidence>
<keyword evidence="6 15" id="KW-0347">Helicase</keyword>
<evidence type="ECO:0000259" key="17">
    <source>
        <dbReference type="PROSITE" id="PS51194"/>
    </source>
</evidence>
<dbReference type="InterPro" id="IPR027417">
    <property type="entry name" value="P-loop_NTPase"/>
</dbReference>
<comment type="similarity">
    <text evidence="1 15">Belongs to the helicase family. RecG subfamily.</text>
</comment>
<evidence type="ECO:0000313" key="19">
    <source>
        <dbReference type="Proteomes" id="UP000294545"/>
    </source>
</evidence>
<name>A0A4R1MYU5_9FIRM</name>
<dbReference type="GO" id="GO:0005524">
    <property type="term" value="F:ATP binding"/>
    <property type="evidence" value="ECO:0007669"/>
    <property type="project" value="UniProtKB-KW"/>
</dbReference>
<proteinExistence type="inferred from homology"/>
<dbReference type="PROSITE" id="PS51194">
    <property type="entry name" value="HELICASE_CTER"/>
    <property type="match status" value="1"/>
</dbReference>
<dbReference type="NCBIfam" id="NF008165">
    <property type="entry name" value="PRK10917.1-3"/>
    <property type="match status" value="1"/>
</dbReference>
<evidence type="ECO:0000256" key="14">
    <source>
        <dbReference type="ARBA" id="ARBA00048988"/>
    </source>
</evidence>
<dbReference type="NCBIfam" id="NF008168">
    <property type="entry name" value="PRK10917.2-2"/>
    <property type="match status" value="1"/>
</dbReference>
<sequence length="681" mass="78505">MDTTQSISGLKGIGEKTEKLFNRLEIYTIEDLLHYYPRSYETYSQVTKIKDIKIDAMNAVEGTICFPIEQMVKGKFKILKIRIKDDTGYLYLLWFNQLYIKNNLKIGETKVFRGKAEYKYGQMQITTPEIFDQETYNKKTKTLQPIYALTKGIMQKNLSKIIRQGLIKTHNQLKDCLPNAIRNQYGFAEYNYAITQIHYPKDMEALKEAKRRLVFDEFFIFQLSLLRLKKVQDRQATQFDLKDHSIIKDIIKNLPFQLTQAQKSVLEEIKNDLMGETVMNRLLQGDVGSGKTIIAALMLALVAKNNYQGSIMAPTEVLAKQHFETMKALLEPHHINVGLLVGSMTAKEKKNMYQAIKDHTIDIVIGTHAIIQDKVVFNQLALVITDEQHRFGVKQRESLSQKGTKPHMLVMSATPIPRTLALMLYGDLDISIIDELPPNRQVIKTYAVDTSYRKRVYDFIKKQIKDGRQAYVICPMVEESDQLEVESVLEYTKKLKKEFDQSINIEYLHGKMKPKEKNIIMENFANNTIQVLVSTTVVEVGVNVPNATIIAIENADRFGLAQLHQLRGRVGRGQYQSYCILLTQSKSNKTKERLDVLSNTNDGFIISEYDLKVRGQGDLFGIKQHGDMEFKIANVFEDIELLKIANKLAKDIMKNDPQLTNEEHYYINERLKNYIHKYYSG</sequence>
<keyword evidence="4 15" id="KW-0227">DNA damage</keyword>
<keyword evidence="11" id="KW-0413">Isomerase</keyword>
<accession>A0A4R1MYU5</accession>
<evidence type="ECO:0000256" key="15">
    <source>
        <dbReference type="RuleBase" id="RU363016"/>
    </source>
</evidence>
<dbReference type="Pfam" id="PF17191">
    <property type="entry name" value="RecG_wedge"/>
    <property type="match status" value="1"/>
</dbReference>
<evidence type="ECO:0000256" key="6">
    <source>
        <dbReference type="ARBA" id="ARBA00022806"/>
    </source>
</evidence>
<dbReference type="RefSeq" id="WP_132280689.1">
    <property type="nucleotide sequence ID" value="NZ_SMGQ01000011.1"/>
</dbReference>
<keyword evidence="5 15" id="KW-0378">Hydrolase</keyword>
<keyword evidence="8" id="KW-0238">DNA-binding</keyword>
<evidence type="ECO:0000256" key="11">
    <source>
        <dbReference type="ARBA" id="ARBA00023235"/>
    </source>
</evidence>
<organism evidence="18 19">
    <name type="scientific">Natranaerovirga hydrolytica</name>
    <dbReference type="NCBI Taxonomy" id="680378"/>
    <lineage>
        <taxon>Bacteria</taxon>
        <taxon>Bacillati</taxon>
        <taxon>Bacillota</taxon>
        <taxon>Clostridia</taxon>
        <taxon>Lachnospirales</taxon>
        <taxon>Natranaerovirgaceae</taxon>
        <taxon>Natranaerovirga</taxon>
    </lineage>
</organism>
<dbReference type="Pfam" id="PF00270">
    <property type="entry name" value="DEAD"/>
    <property type="match status" value="1"/>
</dbReference>
<dbReference type="EMBL" id="SMGQ01000011">
    <property type="protein sequence ID" value="TCK98325.1"/>
    <property type="molecule type" value="Genomic_DNA"/>
</dbReference>
<reference evidence="18 19" key="1">
    <citation type="submission" date="2019-03" db="EMBL/GenBank/DDBJ databases">
        <title>Genomic Encyclopedia of Type Strains, Phase IV (KMG-IV): sequencing the most valuable type-strain genomes for metagenomic binning, comparative biology and taxonomic classification.</title>
        <authorList>
            <person name="Goeker M."/>
        </authorList>
    </citation>
    <scope>NUCLEOTIDE SEQUENCE [LARGE SCALE GENOMIC DNA]</scope>
    <source>
        <strain evidence="18 19">DSM 24176</strain>
    </source>
</reference>
<evidence type="ECO:0000256" key="4">
    <source>
        <dbReference type="ARBA" id="ARBA00022763"/>
    </source>
</evidence>
<dbReference type="InterPro" id="IPR004609">
    <property type="entry name" value="ATP-dep_DNA_helicase_RecG"/>
</dbReference>
<evidence type="ECO:0000313" key="18">
    <source>
        <dbReference type="EMBL" id="TCK98325.1"/>
    </source>
</evidence>
<dbReference type="InterPro" id="IPR045562">
    <property type="entry name" value="RecG_dom3_C"/>
</dbReference>
<dbReference type="InterPro" id="IPR047112">
    <property type="entry name" value="RecG/Mfd"/>
</dbReference>
<dbReference type="PROSITE" id="PS51192">
    <property type="entry name" value="HELICASE_ATP_BIND_1"/>
    <property type="match status" value="1"/>
</dbReference>
<dbReference type="GO" id="GO:0006310">
    <property type="term" value="P:DNA recombination"/>
    <property type="evidence" value="ECO:0007669"/>
    <property type="project" value="UniProtKB-UniRule"/>
</dbReference>
<dbReference type="GO" id="GO:0016887">
    <property type="term" value="F:ATP hydrolysis activity"/>
    <property type="evidence" value="ECO:0007669"/>
    <property type="project" value="RHEA"/>
</dbReference>
<dbReference type="GO" id="GO:0043138">
    <property type="term" value="F:3'-5' DNA helicase activity"/>
    <property type="evidence" value="ECO:0007669"/>
    <property type="project" value="UniProtKB-EC"/>
</dbReference>
<keyword evidence="7 15" id="KW-0067">ATP-binding</keyword>
<evidence type="ECO:0000259" key="16">
    <source>
        <dbReference type="PROSITE" id="PS51192"/>
    </source>
</evidence>
<dbReference type="Gene3D" id="3.40.50.300">
    <property type="entry name" value="P-loop containing nucleotide triphosphate hydrolases"/>
    <property type="match status" value="2"/>
</dbReference>
<dbReference type="CDD" id="cd04488">
    <property type="entry name" value="RecG_wedge_OBF"/>
    <property type="match status" value="1"/>
</dbReference>
<gene>
    <name evidence="18" type="ORF">EDC19_0745</name>
</gene>
<dbReference type="PANTHER" id="PTHR47964:SF1">
    <property type="entry name" value="ATP-DEPENDENT DNA HELICASE HOMOLOG RECG, CHLOROPLASTIC"/>
    <property type="match status" value="1"/>
</dbReference>
<keyword evidence="3 15" id="KW-0547">Nucleotide-binding</keyword>
<dbReference type="InterPro" id="IPR012340">
    <property type="entry name" value="NA-bd_OB-fold"/>
</dbReference>
<dbReference type="SMART" id="SM00487">
    <property type="entry name" value="DEXDc"/>
    <property type="match status" value="1"/>
</dbReference>
<evidence type="ECO:0000256" key="13">
    <source>
        <dbReference type="ARBA" id="ARBA00034808"/>
    </source>
</evidence>
<comment type="catalytic activity">
    <reaction evidence="14 15">
        <text>ATP + H2O = ADP + phosphate + H(+)</text>
        <dbReference type="Rhea" id="RHEA:13065"/>
        <dbReference type="ChEBI" id="CHEBI:15377"/>
        <dbReference type="ChEBI" id="CHEBI:15378"/>
        <dbReference type="ChEBI" id="CHEBI:30616"/>
        <dbReference type="ChEBI" id="CHEBI:43474"/>
        <dbReference type="ChEBI" id="CHEBI:456216"/>
        <dbReference type="EC" id="5.6.2.4"/>
    </reaction>
</comment>
<evidence type="ECO:0000256" key="7">
    <source>
        <dbReference type="ARBA" id="ARBA00022840"/>
    </source>
</evidence>
<dbReference type="Pfam" id="PF00271">
    <property type="entry name" value="Helicase_C"/>
    <property type="match status" value="1"/>
</dbReference>
<dbReference type="OrthoDB" id="9804325at2"/>
<dbReference type="InterPro" id="IPR014001">
    <property type="entry name" value="Helicase_ATP-bd"/>
</dbReference>
<keyword evidence="19" id="KW-1185">Reference proteome</keyword>
<evidence type="ECO:0000256" key="3">
    <source>
        <dbReference type="ARBA" id="ARBA00022741"/>
    </source>
</evidence>
<evidence type="ECO:0000256" key="10">
    <source>
        <dbReference type="ARBA" id="ARBA00023204"/>
    </source>
</evidence>
<dbReference type="Proteomes" id="UP000294545">
    <property type="component" value="Unassembled WGS sequence"/>
</dbReference>
<keyword evidence="10 15" id="KW-0234">DNA repair</keyword>
<dbReference type="InterPro" id="IPR001650">
    <property type="entry name" value="Helicase_C-like"/>
</dbReference>
<dbReference type="SUPFAM" id="SSF52540">
    <property type="entry name" value="P-loop containing nucleoside triphosphate hydrolases"/>
    <property type="match status" value="2"/>
</dbReference>
<dbReference type="EC" id="5.6.2.4" evidence="13 15"/>
<evidence type="ECO:0000256" key="2">
    <source>
        <dbReference type="ARBA" id="ARBA00017846"/>
    </source>
</evidence>
<evidence type="ECO:0000256" key="5">
    <source>
        <dbReference type="ARBA" id="ARBA00022801"/>
    </source>
</evidence>
<dbReference type="SMART" id="SM00490">
    <property type="entry name" value="HELICc"/>
    <property type="match status" value="1"/>
</dbReference>
<evidence type="ECO:0000256" key="9">
    <source>
        <dbReference type="ARBA" id="ARBA00023172"/>
    </source>
</evidence>
<dbReference type="GO" id="GO:0003677">
    <property type="term" value="F:DNA binding"/>
    <property type="evidence" value="ECO:0007669"/>
    <property type="project" value="UniProtKB-KW"/>
</dbReference>
<feature type="domain" description="Helicase ATP-binding" evidence="16">
    <location>
        <begin position="272"/>
        <end position="433"/>
    </location>
</feature>
<comment type="function">
    <text evidence="15">Plays a critical role in recombination and DNA repair. Helps process Holliday junction intermediates to mature products by catalyzing branch migration. Has replication fork regression activity, unwinds stalled or blocked replication forks to make a HJ that can be resolved. Has a DNA unwinding activity characteristic of a DNA helicase with 3'-5' polarity.</text>
</comment>
<dbReference type="InterPro" id="IPR033454">
    <property type="entry name" value="RecG_wedge"/>
</dbReference>
<evidence type="ECO:0000256" key="12">
    <source>
        <dbReference type="ARBA" id="ARBA00034617"/>
    </source>
</evidence>